<sequence>MGYSDRERAGPADGVRILPFSHATIASLRSDWEDLAASAGDPNVFLEPWFAQAALEIIAADEADIAAFLAEGRLIGLVIFARDASYAHLPLDHYRSHLHAHQFLATPLVRRGCEGRFAAMLTAWLDSAPAAVSFCRLTHMSEAAAIRSALEAYCLGDNRRCDIVHRCHRPAIDASQDADSYLESHISSRRKKRLRRLGRRLAEMGEVRFEQLQDADQLERWLDEFLTLERKGWKGEEGTAITCRPGESVFFRQLAAAAMGRGQLVFSRLTVDGKGVAYAFDLRSADRIFCLKVAYDADFSRFSPGMQLEFHCLQTFLGDPSIRFVDSCAASGNTSLEGLWVQSVSIVQMVVARKGLRYGLPLTAARLLEQASAAGARIIRPRQAHRKLSPAMEIPRDMKAPKGMETRT</sequence>
<dbReference type="InterPro" id="IPR038740">
    <property type="entry name" value="BioF2-like_GNAT_dom"/>
</dbReference>
<feature type="domain" description="BioF2-like acetyltransferase" evidence="1">
    <location>
        <begin position="188"/>
        <end position="316"/>
    </location>
</feature>
<protein>
    <recommendedName>
        <fullName evidence="1">BioF2-like acetyltransferase domain-containing protein</fullName>
    </recommendedName>
</protein>
<evidence type="ECO:0000259" key="1">
    <source>
        <dbReference type="Pfam" id="PF13480"/>
    </source>
</evidence>
<comment type="caution">
    <text evidence="2">The sequence shown here is derived from an EMBL/GenBank/DDBJ whole genome shotgun (WGS) entry which is preliminary data.</text>
</comment>
<evidence type="ECO:0000313" key="3">
    <source>
        <dbReference type="Proteomes" id="UP000613582"/>
    </source>
</evidence>
<name>A0A8J2V2X8_9PROT</name>
<reference evidence="2" key="1">
    <citation type="journal article" date="2014" name="Int. J. Syst. Evol. Microbiol.">
        <title>Complete genome sequence of Corynebacterium casei LMG S-19264T (=DSM 44701T), isolated from a smear-ripened cheese.</title>
        <authorList>
            <consortium name="US DOE Joint Genome Institute (JGI-PGF)"/>
            <person name="Walter F."/>
            <person name="Albersmeier A."/>
            <person name="Kalinowski J."/>
            <person name="Ruckert C."/>
        </authorList>
    </citation>
    <scope>NUCLEOTIDE SEQUENCE</scope>
    <source>
        <strain evidence="2">CGMCC 1.12921</strain>
    </source>
</reference>
<evidence type="ECO:0000313" key="2">
    <source>
        <dbReference type="EMBL" id="GGD08762.1"/>
    </source>
</evidence>
<proteinExistence type="predicted"/>
<gene>
    <name evidence="2" type="ORF">GCM10011342_16970</name>
</gene>
<reference evidence="2" key="2">
    <citation type="submission" date="2020-09" db="EMBL/GenBank/DDBJ databases">
        <authorList>
            <person name="Sun Q."/>
            <person name="Zhou Y."/>
        </authorList>
    </citation>
    <scope>NUCLEOTIDE SEQUENCE</scope>
    <source>
        <strain evidence="2">CGMCC 1.12921</strain>
    </source>
</reference>
<dbReference type="AlphaFoldDB" id="A0A8J2V2X8"/>
<dbReference type="InterPro" id="IPR016181">
    <property type="entry name" value="Acyl_CoA_acyltransferase"/>
</dbReference>
<dbReference type="SUPFAM" id="SSF55729">
    <property type="entry name" value="Acyl-CoA N-acyltransferases (Nat)"/>
    <property type="match status" value="1"/>
</dbReference>
<dbReference type="EMBL" id="BMGH01000001">
    <property type="protein sequence ID" value="GGD08762.1"/>
    <property type="molecule type" value="Genomic_DNA"/>
</dbReference>
<dbReference type="Pfam" id="PF13480">
    <property type="entry name" value="Acetyltransf_6"/>
    <property type="match status" value="1"/>
</dbReference>
<organism evidence="2 3">
    <name type="scientific">Aquisalinus flavus</name>
    <dbReference type="NCBI Taxonomy" id="1526572"/>
    <lineage>
        <taxon>Bacteria</taxon>
        <taxon>Pseudomonadati</taxon>
        <taxon>Pseudomonadota</taxon>
        <taxon>Alphaproteobacteria</taxon>
        <taxon>Parvularculales</taxon>
        <taxon>Parvularculaceae</taxon>
        <taxon>Aquisalinus</taxon>
    </lineage>
</organism>
<dbReference type="RefSeq" id="WP_188158834.1">
    <property type="nucleotide sequence ID" value="NZ_BMGH01000001.1"/>
</dbReference>
<keyword evidence="3" id="KW-1185">Reference proteome</keyword>
<dbReference type="Proteomes" id="UP000613582">
    <property type="component" value="Unassembled WGS sequence"/>
</dbReference>
<accession>A0A8J2V2X8</accession>